<proteinExistence type="predicted"/>
<protein>
    <submittedName>
        <fullName evidence="1">Uncharacterized protein</fullName>
    </submittedName>
</protein>
<reference evidence="1 2" key="1">
    <citation type="submission" date="2009-09" db="EMBL/GenBank/DDBJ databases">
        <authorList>
            <person name="Weinstock G."/>
            <person name="Sodergren E."/>
            <person name="Clifton S."/>
            <person name="Fulton L."/>
            <person name="Fulton B."/>
            <person name="Courtney L."/>
            <person name="Fronick C."/>
            <person name="Harrison M."/>
            <person name="Strong C."/>
            <person name="Farmer C."/>
            <person name="Delahaunty K."/>
            <person name="Markovic C."/>
            <person name="Hall O."/>
            <person name="Minx P."/>
            <person name="Tomlinson C."/>
            <person name="Mitreva M."/>
            <person name="Nelson J."/>
            <person name="Hou S."/>
            <person name="Wollam A."/>
            <person name="Pepin K.H."/>
            <person name="Johnson M."/>
            <person name="Bhonagiri V."/>
            <person name="Nash W.E."/>
            <person name="Warren W."/>
            <person name="Chinwalla A."/>
            <person name="Mardis E.R."/>
            <person name="Wilson R.K."/>
        </authorList>
    </citation>
    <scope>NUCLEOTIDE SEQUENCE [LARGE SCALE GENOMIC DNA]</scope>
    <source>
        <strain evidence="1 2">F0319</strain>
    </source>
</reference>
<dbReference type="AlphaFoldDB" id="C9MRP5"/>
<gene>
    <name evidence="1" type="ORF">HMPREF0973_02308</name>
</gene>
<accession>C9MRP5</accession>
<dbReference type="STRING" id="649761.HMPREF0973_02308"/>
<dbReference type="EMBL" id="ACVA01000053">
    <property type="protein sequence ID" value="EEX17834.1"/>
    <property type="molecule type" value="Genomic_DNA"/>
</dbReference>
<name>C9MRP5_9BACT</name>
<dbReference type="Proteomes" id="UP000003327">
    <property type="component" value="Unassembled WGS sequence"/>
</dbReference>
<evidence type="ECO:0000313" key="2">
    <source>
        <dbReference type="Proteomes" id="UP000003327"/>
    </source>
</evidence>
<sequence>MAVFWRTDEGVCPYRLVLSLIKGTPFLIGEGRFLTMKRASLHIEETPSLN</sequence>
<organism evidence="1 2">
    <name type="scientific">Prevotella veroralis F0319</name>
    <dbReference type="NCBI Taxonomy" id="649761"/>
    <lineage>
        <taxon>Bacteria</taxon>
        <taxon>Pseudomonadati</taxon>
        <taxon>Bacteroidota</taxon>
        <taxon>Bacteroidia</taxon>
        <taxon>Bacteroidales</taxon>
        <taxon>Prevotellaceae</taxon>
        <taxon>Prevotella</taxon>
    </lineage>
</organism>
<comment type="caution">
    <text evidence="1">The sequence shown here is derived from an EMBL/GenBank/DDBJ whole genome shotgun (WGS) entry which is preliminary data.</text>
</comment>
<dbReference type="HOGENOM" id="CLU_208544_0_0_10"/>
<evidence type="ECO:0000313" key="1">
    <source>
        <dbReference type="EMBL" id="EEX17834.1"/>
    </source>
</evidence>
<keyword evidence="2" id="KW-1185">Reference proteome</keyword>